<gene>
    <name evidence="1" type="ORF">GCM10011320_54200</name>
</gene>
<dbReference type="Pfam" id="PF14196">
    <property type="entry name" value="ATC_hydrolase"/>
    <property type="match status" value="1"/>
</dbReference>
<keyword evidence="2" id="KW-1185">Reference proteome</keyword>
<reference evidence="1" key="2">
    <citation type="submission" date="2020-09" db="EMBL/GenBank/DDBJ databases">
        <authorList>
            <person name="Sun Q."/>
            <person name="Zhou Y."/>
        </authorList>
    </citation>
    <scope>NUCLEOTIDE SEQUENCE</scope>
    <source>
        <strain evidence="1">CGMCC 1.3617</strain>
    </source>
</reference>
<evidence type="ECO:0000313" key="1">
    <source>
        <dbReference type="EMBL" id="GGJ39710.1"/>
    </source>
</evidence>
<dbReference type="Proteomes" id="UP000661507">
    <property type="component" value="Unassembled WGS sequence"/>
</dbReference>
<organism evidence="1 2">
    <name type="scientific">Neoroseomonas lacus</name>
    <dbReference type="NCBI Taxonomy" id="287609"/>
    <lineage>
        <taxon>Bacteria</taxon>
        <taxon>Pseudomonadati</taxon>
        <taxon>Pseudomonadota</taxon>
        <taxon>Alphaproteobacteria</taxon>
        <taxon>Acetobacterales</taxon>
        <taxon>Acetobacteraceae</taxon>
        <taxon>Neoroseomonas</taxon>
    </lineage>
</organism>
<dbReference type="AlphaFoldDB" id="A0A917L0X1"/>
<dbReference type="RefSeq" id="WP_188972775.1">
    <property type="nucleotide sequence ID" value="NZ_BMKW01000018.1"/>
</dbReference>
<sequence>MAEERLGILEQRRIEAAFARGIYDEMKAELGEARAKAILTNAVVKLTKSTAAEMAKEGPGGAPSLDHFIALQPLWTKGDALKIETLRQDSRHYDFNVVRCRYAEMYREMGIAELGAVLSCNRDGAFCEGYDPKLKLERTQTIMGGATHCDFRYRMEE</sequence>
<dbReference type="EMBL" id="BMKW01000018">
    <property type="protein sequence ID" value="GGJ39710.1"/>
    <property type="molecule type" value="Genomic_DNA"/>
</dbReference>
<protein>
    <recommendedName>
        <fullName evidence="3">2-amino-thiazoline-4-carboxylic acid hydrolase</fullName>
    </recommendedName>
</protein>
<dbReference type="InterPro" id="IPR026002">
    <property type="entry name" value="ATC_hydrolase-like"/>
</dbReference>
<proteinExistence type="predicted"/>
<accession>A0A917L0X1</accession>
<evidence type="ECO:0000313" key="2">
    <source>
        <dbReference type="Proteomes" id="UP000661507"/>
    </source>
</evidence>
<comment type="caution">
    <text evidence="1">The sequence shown here is derived from an EMBL/GenBank/DDBJ whole genome shotgun (WGS) entry which is preliminary data.</text>
</comment>
<evidence type="ECO:0008006" key="3">
    <source>
        <dbReference type="Google" id="ProtNLM"/>
    </source>
</evidence>
<name>A0A917L0X1_9PROT</name>
<reference evidence="1" key="1">
    <citation type="journal article" date="2014" name="Int. J. Syst. Evol. Microbiol.">
        <title>Complete genome sequence of Corynebacterium casei LMG S-19264T (=DSM 44701T), isolated from a smear-ripened cheese.</title>
        <authorList>
            <consortium name="US DOE Joint Genome Institute (JGI-PGF)"/>
            <person name="Walter F."/>
            <person name="Albersmeier A."/>
            <person name="Kalinowski J."/>
            <person name="Ruckert C."/>
        </authorList>
    </citation>
    <scope>NUCLEOTIDE SEQUENCE</scope>
    <source>
        <strain evidence="1">CGMCC 1.3617</strain>
    </source>
</reference>